<reference evidence="3 4" key="1">
    <citation type="submission" date="2017-03" db="EMBL/GenBank/DDBJ databases">
        <authorList>
            <person name="Afonso C.L."/>
            <person name="Miller P.J."/>
            <person name="Scott M.A."/>
            <person name="Spackman E."/>
            <person name="Goraichik I."/>
            <person name="Dimitrov K.M."/>
            <person name="Suarez D.L."/>
            <person name="Swayne D.E."/>
        </authorList>
    </citation>
    <scope>NUCLEOTIDE SEQUENCE [LARGE SCALE GENOMIC DNA]</scope>
    <source>
        <strain evidence="3 4">CECT 8367</strain>
    </source>
</reference>
<name>A0A1X6Z9U7_9RHOB</name>
<evidence type="ECO:0000313" key="4">
    <source>
        <dbReference type="Proteomes" id="UP000193495"/>
    </source>
</evidence>
<evidence type="ECO:0000313" key="3">
    <source>
        <dbReference type="EMBL" id="SLN44861.1"/>
    </source>
</evidence>
<evidence type="ECO:0000313" key="2">
    <source>
        <dbReference type="EMBL" id="PSK86505.1"/>
    </source>
</evidence>
<organism evidence="3 4">
    <name type="scientific">Limimaricola soesokkakensis</name>
    <dbReference type="NCBI Taxonomy" id="1343159"/>
    <lineage>
        <taxon>Bacteria</taxon>
        <taxon>Pseudomonadati</taxon>
        <taxon>Pseudomonadota</taxon>
        <taxon>Alphaproteobacteria</taxon>
        <taxon>Rhodobacterales</taxon>
        <taxon>Paracoccaceae</taxon>
        <taxon>Limimaricola</taxon>
    </lineage>
</organism>
<protein>
    <submittedName>
        <fullName evidence="3">Uncharacterized protein</fullName>
    </submittedName>
</protein>
<accession>A0A1X6Z9U7</accession>
<sequence length="118" mass="12791">MRLEAMARPEPEVGNLWRLEIALAEAVASAGFEGVRISEGNLPPRIAQNGSQDADPPGAELVLSQRRFQPWSPGSETGRSRSRDQRQASVRATEQAFADLQTSLGKASALLIGAPRRR</sequence>
<dbReference type="EMBL" id="PYGB01000005">
    <property type="protein sequence ID" value="PSK86505.1"/>
    <property type="molecule type" value="Genomic_DNA"/>
</dbReference>
<dbReference type="Proteomes" id="UP000193495">
    <property type="component" value="Unassembled WGS sequence"/>
</dbReference>
<gene>
    <name evidence="2" type="ORF">CLV79_105212</name>
    <name evidence="3" type="ORF">LOS8367_01960</name>
</gene>
<keyword evidence="5" id="KW-1185">Reference proteome</keyword>
<proteinExistence type="predicted"/>
<evidence type="ECO:0000313" key="5">
    <source>
        <dbReference type="Proteomes" id="UP000240624"/>
    </source>
</evidence>
<dbReference type="Proteomes" id="UP000240624">
    <property type="component" value="Unassembled WGS sequence"/>
</dbReference>
<dbReference type="EMBL" id="FWFY01000005">
    <property type="protein sequence ID" value="SLN44861.1"/>
    <property type="molecule type" value="Genomic_DNA"/>
</dbReference>
<dbReference type="AlphaFoldDB" id="A0A1X6Z9U7"/>
<evidence type="ECO:0000256" key="1">
    <source>
        <dbReference type="SAM" id="MobiDB-lite"/>
    </source>
</evidence>
<reference evidence="2 5" key="2">
    <citation type="submission" date="2018-03" db="EMBL/GenBank/DDBJ databases">
        <title>Genomic Encyclopedia of Archaeal and Bacterial Type Strains, Phase II (KMG-II): from individual species to whole genera.</title>
        <authorList>
            <person name="Goeker M."/>
        </authorList>
    </citation>
    <scope>NUCLEOTIDE SEQUENCE [LARGE SCALE GENOMIC DNA]</scope>
    <source>
        <strain evidence="2 5">DSM 29956</strain>
    </source>
</reference>
<feature type="region of interest" description="Disordered" evidence="1">
    <location>
        <begin position="40"/>
        <end position="93"/>
    </location>
</feature>